<dbReference type="EMBL" id="MU003512">
    <property type="protein sequence ID" value="KAF2469231.1"/>
    <property type="molecule type" value="Genomic_DNA"/>
</dbReference>
<keyword evidence="2" id="KW-1185">Reference proteome</keyword>
<name>A0ACB6QQN4_9PLEO</name>
<evidence type="ECO:0000313" key="2">
    <source>
        <dbReference type="Proteomes" id="UP000799755"/>
    </source>
</evidence>
<reference evidence="1" key="1">
    <citation type="journal article" date="2020" name="Stud. Mycol.">
        <title>101 Dothideomycetes genomes: a test case for predicting lifestyles and emergence of pathogens.</title>
        <authorList>
            <person name="Haridas S."/>
            <person name="Albert R."/>
            <person name="Binder M."/>
            <person name="Bloem J."/>
            <person name="Labutti K."/>
            <person name="Salamov A."/>
            <person name="Andreopoulos B."/>
            <person name="Baker S."/>
            <person name="Barry K."/>
            <person name="Bills G."/>
            <person name="Bluhm B."/>
            <person name="Cannon C."/>
            <person name="Castanera R."/>
            <person name="Culley D."/>
            <person name="Daum C."/>
            <person name="Ezra D."/>
            <person name="Gonzalez J."/>
            <person name="Henrissat B."/>
            <person name="Kuo A."/>
            <person name="Liang C."/>
            <person name="Lipzen A."/>
            <person name="Lutzoni F."/>
            <person name="Magnuson J."/>
            <person name="Mondo S."/>
            <person name="Nolan M."/>
            <person name="Ohm R."/>
            <person name="Pangilinan J."/>
            <person name="Park H.-J."/>
            <person name="Ramirez L."/>
            <person name="Alfaro M."/>
            <person name="Sun H."/>
            <person name="Tritt A."/>
            <person name="Yoshinaga Y."/>
            <person name="Zwiers L.-H."/>
            <person name="Turgeon B."/>
            <person name="Goodwin S."/>
            <person name="Spatafora J."/>
            <person name="Crous P."/>
            <person name="Grigoriev I."/>
        </authorList>
    </citation>
    <scope>NUCLEOTIDE SEQUENCE</scope>
    <source>
        <strain evidence="1">ATCC 200398</strain>
    </source>
</reference>
<accession>A0ACB6QQN4</accession>
<dbReference type="Proteomes" id="UP000799755">
    <property type="component" value="Unassembled WGS sequence"/>
</dbReference>
<organism evidence="1 2">
    <name type="scientific">Lindgomyces ingoldianus</name>
    <dbReference type="NCBI Taxonomy" id="673940"/>
    <lineage>
        <taxon>Eukaryota</taxon>
        <taxon>Fungi</taxon>
        <taxon>Dikarya</taxon>
        <taxon>Ascomycota</taxon>
        <taxon>Pezizomycotina</taxon>
        <taxon>Dothideomycetes</taxon>
        <taxon>Pleosporomycetidae</taxon>
        <taxon>Pleosporales</taxon>
        <taxon>Lindgomycetaceae</taxon>
        <taxon>Lindgomyces</taxon>
    </lineage>
</organism>
<sequence>MGAGSYVCYGSHSSYVSTAHVTATFTYLRVVVRTVGNAERSSIKTITMPKSVLRGTRSLEVLRILNSGSNPVVIWYQFCFIRCYYHRAECHCWSWVYSTSTVSSQNFALPVYLAATTLYLTIRWPSDGPKLRSLFLTRYVILTIPSSPIGVPYFKSSWLILGFTLLRPLNSSWPDATILDPTKISRGYALHDLVYGPLLRGTMRKWSKSRKDRRIDWNKWIAISYLLHIIFLTLERQDTILDTSVILKLSSLQRRRKHELIENTSLRYQFYMVYCPSKSNWPNPPRPAYTEDINHLVQAVTSLLSSDEIFKIYNTQPGVYEYNPQLRGSLKTD</sequence>
<comment type="caution">
    <text evidence="1">The sequence shown here is derived from an EMBL/GenBank/DDBJ whole genome shotgun (WGS) entry which is preliminary data.</text>
</comment>
<proteinExistence type="predicted"/>
<gene>
    <name evidence="1" type="ORF">BDR25DRAFT_356481</name>
</gene>
<protein>
    <submittedName>
        <fullName evidence="1">Uncharacterized protein</fullName>
    </submittedName>
</protein>
<evidence type="ECO:0000313" key="1">
    <source>
        <dbReference type="EMBL" id="KAF2469231.1"/>
    </source>
</evidence>